<dbReference type="GO" id="GO:0010468">
    <property type="term" value="P:regulation of gene expression"/>
    <property type="evidence" value="ECO:0007669"/>
    <property type="project" value="InterPro"/>
</dbReference>
<dbReference type="PANTHER" id="PTHR38457:SF1">
    <property type="entry name" value="REGULATOR ABRB-RELATED"/>
    <property type="match status" value="1"/>
</dbReference>
<dbReference type="Pfam" id="PF05145">
    <property type="entry name" value="AbrB"/>
    <property type="match status" value="1"/>
</dbReference>
<keyword evidence="3" id="KW-1185">Reference proteome</keyword>
<feature type="transmembrane region" description="Helical" evidence="1">
    <location>
        <begin position="228"/>
        <end position="248"/>
    </location>
</feature>
<evidence type="ECO:0000313" key="2">
    <source>
        <dbReference type="EMBL" id="RVT91765.1"/>
    </source>
</evidence>
<accession>A0A437M2I9</accession>
<feature type="transmembrane region" description="Helical" evidence="1">
    <location>
        <begin position="205"/>
        <end position="222"/>
    </location>
</feature>
<dbReference type="PANTHER" id="PTHR38457">
    <property type="entry name" value="REGULATOR ABRB-RELATED"/>
    <property type="match status" value="1"/>
</dbReference>
<dbReference type="OrthoDB" id="9809910at2"/>
<reference evidence="2 3" key="1">
    <citation type="submission" date="2019-01" db="EMBL/GenBank/DDBJ databases">
        <authorList>
            <person name="Chen W.-M."/>
        </authorList>
    </citation>
    <scope>NUCLEOTIDE SEQUENCE [LARGE SCALE GENOMIC DNA]</scope>
    <source>
        <strain evidence="2 3">CCP-6</strain>
    </source>
</reference>
<evidence type="ECO:0000313" key="3">
    <source>
        <dbReference type="Proteomes" id="UP000282957"/>
    </source>
</evidence>
<feature type="transmembrane region" description="Helical" evidence="1">
    <location>
        <begin position="145"/>
        <end position="163"/>
    </location>
</feature>
<feature type="transmembrane region" description="Helical" evidence="1">
    <location>
        <begin position="82"/>
        <end position="103"/>
    </location>
</feature>
<evidence type="ECO:0000256" key="1">
    <source>
        <dbReference type="SAM" id="Phobius"/>
    </source>
</evidence>
<keyword evidence="1" id="KW-0812">Transmembrane</keyword>
<dbReference type="PIRSF" id="PIRSF038991">
    <property type="entry name" value="Protein_AbrB"/>
    <property type="match status" value="1"/>
</dbReference>
<dbReference type="RefSeq" id="WP_127789512.1">
    <property type="nucleotide sequence ID" value="NZ_SACL01000009.1"/>
</dbReference>
<comment type="caution">
    <text evidence="2">The sequence shown here is derived from an EMBL/GenBank/DDBJ whole genome shotgun (WGS) entry which is preliminary data.</text>
</comment>
<name>A0A437M2I9_9PROT</name>
<dbReference type="AlphaFoldDB" id="A0A437M2I9"/>
<dbReference type="GO" id="GO:0016020">
    <property type="term" value="C:membrane"/>
    <property type="evidence" value="ECO:0007669"/>
    <property type="project" value="InterPro"/>
</dbReference>
<dbReference type="InterPro" id="IPR007820">
    <property type="entry name" value="AbrB_fam"/>
</dbReference>
<sequence length="354" mass="37042">MSTPLRLAALLALSVVLAAGLELLHLPAALLLGPLIASAAMSAANQRVNIPVPAFALGQSAIGCMIARSIPPDILMEVARDWTVFVPGILAVIVVGFALGWLLARWKVLPGTTAIWGSSPGAATPMILMAESYGADARLVAFMQYLRLVLVALSATVVARLWVGPSDAVAAAVVWFPPLRWGDFAMTLALVVVGAELGRRVRLPAGGLLLPLGIAVLAQNVFGLHQELPPWFLAAAYAVAGWQIGSRFDRPILRHAARAFPGLFAGVMAMIVLCAGVAWLMVVLAGVDPLTAYLATSPGGADTVAIIAAGSGVDMAFVMAMQTARMVVVILTGPWIARMVANAQVRQKARRAAR</sequence>
<keyword evidence="1" id="KW-1133">Transmembrane helix</keyword>
<gene>
    <name evidence="2" type="ORF">EOD42_20820</name>
</gene>
<keyword evidence="1" id="KW-0472">Membrane</keyword>
<protein>
    <submittedName>
        <fullName evidence="2">AbrB family transcriptional regulator</fullName>
    </submittedName>
</protein>
<dbReference type="NCBIfam" id="TIGR03082">
    <property type="entry name" value="Gneg_AbrB_dup"/>
    <property type="match status" value="2"/>
</dbReference>
<feature type="transmembrane region" description="Helical" evidence="1">
    <location>
        <begin position="169"/>
        <end position="193"/>
    </location>
</feature>
<dbReference type="InterPro" id="IPR017516">
    <property type="entry name" value="AbrB_dup"/>
</dbReference>
<feature type="transmembrane region" description="Helical" evidence="1">
    <location>
        <begin position="260"/>
        <end position="287"/>
    </location>
</feature>
<dbReference type="Proteomes" id="UP000282957">
    <property type="component" value="Unassembled WGS sequence"/>
</dbReference>
<organism evidence="2 3">
    <name type="scientific">Rhodovarius crocodyli</name>
    <dbReference type="NCBI Taxonomy" id="1979269"/>
    <lineage>
        <taxon>Bacteria</taxon>
        <taxon>Pseudomonadati</taxon>
        <taxon>Pseudomonadota</taxon>
        <taxon>Alphaproteobacteria</taxon>
        <taxon>Acetobacterales</taxon>
        <taxon>Roseomonadaceae</taxon>
        <taxon>Rhodovarius</taxon>
    </lineage>
</organism>
<dbReference type="EMBL" id="SACL01000009">
    <property type="protein sequence ID" value="RVT91765.1"/>
    <property type="molecule type" value="Genomic_DNA"/>
</dbReference>
<proteinExistence type="predicted"/>
<feature type="transmembrane region" description="Helical" evidence="1">
    <location>
        <begin position="323"/>
        <end position="341"/>
    </location>
</feature>